<dbReference type="SUPFAM" id="SSF53137">
    <property type="entry name" value="Translational machinery components"/>
    <property type="match status" value="1"/>
</dbReference>
<evidence type="ECO:0000256" key="5">
    <source>
        <dbReference type="ARBA" id="ARBA00023274"/>
    </source>
</evidence>
<dbReference type="EMBL" id="PCYL01000028">
    <property type="protein sequence ID" value="PIR46821.1"/>
    <property type="molecule type" value="Genomic_DNA"/>
</dbReference>
<sequence length="118" mass="13220">MISKTKQKNIKRERRHRRIRAKVKGTSERPRLTVYRSNKFIYAQIIDDESGKTLLSSSDFAMRTPGTKAVKAEAVGMAIAKGAKEKGISKIVFDRSGFIYTGRVSRLAEAARKGGLEF</sequence>
<dbReference type="CDD" id="cd00432">
    <property type="entry name" value="Ribosomal_L18_L5e"/>
    <property type="match status" value="1"/>
</dbReference>
<comment type="similarity">
    <text evidence="1 7">Belongs to the universal ribosomal protein uL18 family.</text>
</comment>
<protein>
    <recommendedName>
        <fullName evidence="6 7">Large ribosomal subunit protein uL18</fullName>
    </recommendedName>
</protein>
<evidence type="ECO:0000256" key="1">
    <source>
        <dbReference type="ARBA" id="ARBA00007116"/>
    </source>
</evidence>
<dbReference type="Gene3D" id="3.30.420.100">
    <property type="match status" value="1"/>
</dbReference>
<comment type="caution">
    <text evidence="8">The sequence shown here is derived from an EMBL/GenBank/DDBJ whole genome shotgun (WGS) entry which is preliminary data.</text>
</comment>
<name>A0A2H0RJT3_9BACT</name>
<dbReference type="GO" id="GO:0006412">
    <property type="term" value="P:translation"/>
    <property type="evidence" value="ECO:0007669"/>
    <property type="project" value="UniProtKB-UniRule"/>
</dbReference>
<keyword evidence="4 7" id="KW-0689">Ribosomal protein</keyword>
<keyword evidence="2 7" id="KW-0699">rRNA-binding</keyword>
<dbReference type="NCBIfam" id="TIGR00060">
    <property type="entry name" value="L18_bact"/>
    <property type="match status" value="1"/>
</dbReference>
<evidence type="ECO:0000256" key="7">
    <source>
        <dbReference type="HAMAP-Rule" id="MF_01337"/>
    </source>
</evidence>
<evidence type="ECO:0000313" key="9">
    <source>
        <dbReference type="Proteomes" id="UP000230833"/>
    </source>
</evidence>
<evidence type="ECO:0000313" key="8">
    <source>
        <dbReference type="EMBL" id="PIR46821.1"/>
    </source>
</evidence>
<dbReference type="InterPro" id="IPR057268">
    <property type="entry name" value="Ribosomal_L18"/>
</dbReference>
<dbReference type="PANTHER" id="PTHR12899">
    <property type="entry name" value="39S RIBOSOMAL PROTEIN L18, MITOCHONDRIAL"/>
    <property type="match status" value="1"/>
</dbReference>
<dbReference type="AlphaFoldDB" id="A0A2H0RJT3"/>
<organism evidence="8 9">
    <name type="scientific">Candidatus Vogelbacteria bacterium CG10_big_fil_rev_8_21_14_0_10_45_14</name>
    <dbReference type="NCBI Taxonomy" id="1975042"/>
    <lineage>
        <taxon>Bacteria</taxon>
        <taxon>Candidatus Vogeliibacteriota</taxon>
    </lineage>
</organism>
<evidence type="ECO:0000256" key="4">
    <source>
        <dbReference type="ARBA" id="ARBA00022980"/>
    </source>
</evidence>
<gene>
    <name evidence="7" type="primary">rplR</name>
    <name evidence="8" type="ORF">COV07_02460</name>
</gene>
<dbReference type="PANTHER" id="PTHR12899:SF3">
    <property type="entry name" value="LARGE RIBOSOMAL SUBUNIT PROTEIN UL18M"/>
    <property type="match status" value="1"/>
</dbReference>
<comment type="function">
    <text evidence="7">This is one of the proteins that bind and probably mediate the attachment of the 5S RNA into the large ribosomal subunit, where it forms part of the central protuberance.</text>
</comment>
<evidence type="ECO:0000256" key="3">
    <source>
        <dbReference type="ARBA" id="ARBA00022884"/>
    </source>
</evidence>
<dbReference type="InterPro" id="IPR005484">
    <property type="entry name" value="Ribosomal_uL18_bac/plant/anim"/>
</dbReference>
<dbReference type="FunFam" id="3.30.420.100:FF:000001">
    <property type="entry name" value="50S ribosomal protein L18"/>
    <property type="match status" value="1"/>
</dbReference>
<dbReference type="HAMAP" id="MF_01337_B">
    <property type="entry name" value="Ribosomal_uL18_B"/>
    <property type="match status" value="1"/>
</dbReference>
<evidence type="ECO:0000256" key="6">
    <source>
        <dbReference type="ARBA" id="ARBA00035197"/>
    </source>
</evidence>
<proteinExistence type="inferred from homology"/>
<comment type="subunit">
    <text evidence="7">Part of the 50S ribosomal subunit; part of the 5S rRNA/L5/L18/L25 subcomplex. Contacts the 5S and 23S rRNAs.</text>
</comment>
<dbReference type="GO" id="GO:0003735">
    <property type="term" value="F:structural constituent of ribosome"/>
    <property type="evidence" value="ECO:0007669"/>
    <property type="project" value="InterPro"/>
</dbReference>
<accession>A0A2H0RJT3</accession>
<dbReference type="InterPro" id="IPR004389">
    <property type="entry name" value="Ribosomal_uL18_bac-type"/>
</dbReference>
<evidence type="ECO:0000256" key="2">
    <source>
        <dbReference type="ARBA" id="ARBA00022730"/>
    </source>
</evidence>
<keyword evidence="3 7" id="KW-0694">RNA-binding</keyword>
<dbReference type="GO" id="GO:0022625">
    <property type="term" value="C:cytosolic large ribosomal subunit"/>
    <property type="evidence" value="ECO:0007669"/>
    <property type="project" value="TreeGrafter"/>
</dbReference>
<dbReference type="Pfam" id="PF00861">
    <property type="entry name" value="Ribosomal_L18p"/>
    <property type="match status" value="1"/>
</dbReference>
<dbReference type="GO" id="GO:0008097">
    <property type="term" value="F:5S rRNA binding"/>
    <property type="evidence" value="ECO:0007669"/>
    <property type="project" value="TreeGrafter"/>
</dbReference>
<dbReference type="Proteomes" id="UP000230833">
    <property type="component" value="Unassembled WGS sequence"/>
</dbReference>
<keyword evidence="5 7" id="KW-0687">Ribonucleoprotein</keyword>
<reference evidence="8 9" key="1">
    <citation type="submission" date="2017-09" db="EMBL/GenBank/DDBJ databases">
        <title>Depth-based differentiation of microbial function through sediment-hosted aquifers and enrichment of novel symbionts in the deep terrestrial subsurface.</title>
        <authorList>
            <person name="Probst A.J."/>
            <person name="Ladd B."/>
            <person name="Jarett J.K."/>
            <person name="Geller-Mcgrath D.E."/>
            <person name="Sieber C.M."/>
            <person name="Emerson J.B."/>
            <person name="Anantharaman K."/>
            <person name="Thomas B.C."/>
            <person name="Malmstrom R."/>
            <person name="Stieglmeier M."/>
            <person name="Klingl A."/>
            <person name="Woyke T."/>
            <person name="Ryan C.M."/>
            <person name="Banfield J.F."/>
        </authorList>
    </citation>
    <scope>NUCLEOTIDE SEQUENCE [LARGE SCALE GENOMIC DNA]</scope>
    <source>
        <strain evidence="8">CG10_big_fil_rev_8_21_14_0_10_45_14</strain>
    </source>
</reference>